<sequence>MRNFTLRVERTWRTLKYEWVFLRDYHESYQLQQSLNEFVYYFNYESIHQSLDYHAPR</sequence>
<reference evidence="2 3" key="1">
    <citation type="submission" date="2019-08" db="EMBL/GenBank/DDBJ databases">
        <title>In-depth cultivation of the pig gut microbiome towards novel bacterial diversity and tailored functional studies.</title>
        <authorList>
            <person name="Wylensek D."/>
            <person name="Hitch T.C.A."/>
            <person name="Clavel T."/>
        </authorList>
    </citation>
    <scope>NUCLEOTIDE SEQUENCE [LARGE SCALE GENOMIC DNA]</scope>
    <source>
        <strain evidence="2 3">NM-380-WT-3C1</strain>
    </source>
</reference>
<name>A0A7X2PDB2_9SPIO</name>
<gene>
    <name evidence="2" type="ORF">FYJ80_08550</name>
</gene>
<feature type="domain" description="Integrase catalytic" evidence="1">
    <location>
        <begin position="8"/>
        <end position="56"/>
    </location>
</feature>
<dbReference type="InterPro" id="IPR001584">
    <property type="entry name" value="Integrase_cat-core"/>
</dbReference>
<proteinExistence type="predicted"/>
<keyword evidence="3" id="KW-1185">Reference proteome</keyword>
<organism evidence="2 3">
    <name type="scientific">Bullifex porci</name>
    <dbReference type="NCBI Taxonomy" id="2606638"/>
    <lineage>
        <taxon>Bacteria</taxon>
        <taxon>Pseudomonadati</taxon>
        <taxon>Spirochaetota</taxon>
        <taxon>Spirochaetia</taxon>
        <taxon>Spirochaetales</taxon>
        <taxon>Spirochaetaceae</taxon>
        <taxon>Bullifex</taxon>
    </lineage>
</organism>
<evidence type="ECO:0000259" key="1">
    <source>
        <dbReference type="Pfam" id="PF13683"/>
    </source>
</evidence>
<dbReference type="GO" id="GO:0015074">
    <property type="term" value="P:DNA integration"/>
    <property type="evidence" value="ECO:0007669"/>
    <property type="project" value="InterPro"/>
</dbReference>
<comment type="caution">
    <text evidence="2">The sequence shown here is derived from an EMBL/GenBank/DDBJ whole genome shotgun (WGS) entry which is preliminary data.</text>
</comment>
<dbReference type="Proteomes" id="UP000460549">
    <property type="component" value="Unassembled WGS sequence"/>
</dbReference>
<dbReference type="RefSeq" id="WP_154425983.1">
    <property type="nucleotide sequence ID" value="NZ_VUNN01000017.1"/>
</dbReference>
<evidence type="ECO:0000313" key="2">
    <source>
        <dbReference type="EMBL" id="MSU06819.1"/>
    </source>
</evidence>
<dbReference type="AlphaFoldDB" id="A0A7X2PDB2"/>
<protein>
    <submittedName>
        <fullName evidence="2">Transposase</fullName>
    </submittedName>
</protein>
<evidence type="ECO:0000313" key="3">
    <source>
        <dbReference type="Proteomes" id="UP000460549"/>
    </source>
</evidence>
<dbReference type="SUPFAM" id="SSF53098">
    <property type="entry name" value="Ribonuclease H-like"/>
    <property type="match status" value="1"/>
</dbReference>
<dbReference type="InterPro" id="IPR012337">
    <property type="entry name" value="RNaseH-like_sf"/>
</dbReference>
<dbReference type="EMBL" id="VUNN01000017">
    <property type="protein sequence ID" value="MSU06819.1"/>
    <property type="molecule type" value="Genomic_DNA"/>
</dbReference>
<accession>A0A7X2PDB2</accession>
<dbReference type="Pfam" id="PF13683">
    <property type="entry name" value="rve_3"/>
    <property type="match status" value="1"/>
</dbReference>